<organism evidence="1 2">
    <name type="scientific">Robertmurraya beringensis</name>
    <dbReference type="NCBI Taxonomy" id="641660"/>
    <lineage>
        <taxon>Bacteria</taxon>
        <taxon>Bacillati</taxon>
        <taxon>Bacillota</taxon>
        <taxon>Bacilli</taxon>
        <taxon>Bacillales</taxon>
        <taxon>Bacillaceae</taxon>
        <taxon>Robertmurraya</taxon>
    </lineage>
</organism>
<accession>A0ABV6KT59</accession>
<keyword evidence="2" id="KW-1185">Reference proteome</keyword>
<dbReference type="Gene3D" id="1.10.287.1100">
    <property type="entry name" value="Sporulation inhibitor A"/>
    <property type="match status" value="1"/>
</dbReference>
<dbReference type="SUPFAM" id="SSF100985">
    <property type="entry name" value="Sporulation inhibitor Sda"/>
    <property type="match status" value="1"/>
</dbReference>
<protein>
    <submittedName>
        <fullName evidence="1">Sporulation histidine kinase inhibitor Sda</fullName>
    </submittedName>
</protein>
<reference evidence="1 2" key="1">
    <citation type="submission" date="2024-09" db="EMBL/GenBank/DDBJ databases">
        <authorList>
            <person name="Sun Q."/>
            <person name="Mori K."/>
        </authorList>
    </citation>
    <scope>NUCLEOTIDE SEQUENCE [LARGE SCALE GENOMIC DNA]</scope>
    <source>
        <strain evidence="1 2">CGMCC 1.9126</strain>
    </source>
</reference>
<dbReference type="Proteomes" id="UP001589738">
    <property type="component" value="Unassembled WGS sequence"/>
</dbReference>
<proteinExistence type="predicted"/>
<dbReference type="GO" id="GO:0004860">
    <property type="term" value="F:protein kinase inhibitor activity"/>
    <property type="evidence" value="ECO:0007669"/>
    <property type="project" value="UniProtKB-KW"/>
</dbReference>
<comment type="caution">
    <text evidence="1">The sequence shown here is derived from an EMBL/GenBank/DDBJ whole genome shotgun (WGS) entry which is preliminary data.</text>
</comment>
<gene>
    <name evidence="1" type="primary">sda</name>
    <name evidence="1" type="ORF">ACFFHF_14880</name>
</gene>
<dbReference type="RefSeq" id="WP_340903860.1">
    <property type="nucleotide sequence ID" value="NZ_JBHLUU010000105.1"/>
</dbReference>
<evidence type="ECO:0000313" key="1">
    <source>
        <dbReference type="EMBL" id="MFC0476493.1"/>
    </source>
</evidence>
<keyword evidence="1" id="KW-0649">Protein kinase inhibitor</keyword>
<dbReference type="EMBL" id="JBHLUU010000105">
    <property type="protein sequence ID" value="MFC0476493.1"/>
    <property type="molecule type" value="Genomic_DNA"/>
</dbReference>
<sequence>MNSLQRLDDEQLSTIIIRAIKFNLEKEFIQFLKNEAIRRLMYSQHDLISKQSLQDALDVIYFKKELELLHDDHSKCTDQAIREQIWIDIELLQSVIDLATEQIK</sequence>
<name>A0ABV6KT59_9BACI</name>
<dbReference type="InterPro" id="IPR036916">
    <property type="entry name" value="Sda_sf"/>
</dbReference>
<evidence type="ECO:0000313" key="2">
    <source>
        <dbReference type="Proteomes" id="UP001589738"/>
    </source>
</evidence>